<dbReference type="RefSeq" id="WP_377937504.1">
    <property type="nucleotide sequence ID" value="NZ_JBHTHQ010000005.1"/>
</dbReference>
<comment type="caution">
    <text evidence="1">The sequence shown here is derived from an EMBL/GenBank/DDBJ whole genome shotgun (WGS) entry which is preliminary data.</text>
</comment>
<sequence>MKLITEPGVYVSEHFEAENVLRFHLKFHYSQFSKKLEDCVIRARKYSATIIGSFYSFNNVPQDEIVDTEFFFITEETYLDIPGTIFSSYFELNNLISIDVTHDYEIGTEIAYAKLINTYHANNMQINSPFYHFPHIPIDDSNSQPSMTIATAYAF</sequence>
<dbReference type="Proteomes" id="UP001597036">
    <property type="component" value="Unassembled WGS sequence"/>
</dbReference>
<evidence type="ECO:0000313" key="2">
    <source>
        <dbReference type="Proteomes" id="UP001597036"/>
    </source>
</evidence>
<keyword evidence="2" id="KW-1185">Reference proteome</keyword>
<dbReference type="EMBL" id="JBHTHQ010000005">
    <property type="protein sequence ID" value="MFD0704194.1"/>
    <property type="molecule type" value="Genomic_DNA"/>
</dbReference>
<organism evidence="1 2">
    <name type="scientific">Alloscardovia venturai</name>
    <dbReference type="NCBI Taxonomy" id="1769421"/>
    <lineage>
        <taxon>Bacteria</taxon>
        <taxon>Bacillati</taxon>
        <taxon>Actinomycetota</taxon>
        <taxon>Actinomycetes</taxon>
        <taxon>Bifidobacteriales</taxon>
        <taxon>Bifidobacteriaceae</taxon>
        <taxon>Alloscardovia</taxon>
    </lineage>
</organism>
<accession>A0ABW2Y408</accession>
<name>A0ABW2Y408_9BIFI</name>
<reference evidence="2" key="1">
    <citation type="journal article" date="2019" name="Int. J. Syst. Evol. Microbiol.">
        <title>The Global Catalogue of Microorganisms (GCM) 10K type strain sequencing project: providing services to taxonomists for standard genome sequencing and annotation.</title>
        <authorList>
            <consortium name="The Broad Institute Genomics Platform"/>
            <consortium name="The Broad Institute Genome Sequencing Center for Infectious Disease"/>
            <person name="Wu L."/>
            <person name="Ma J."/>
        </authorList>
    </citation>
    <scope>NUCLEOTIDE SEQUENCE [LARGE SCALE GENOMIC DNA]</scope>
    <source>
        <strain evidence="2">CCM 8604</strain>
    </source>
</reference>
<dbReference type="Pfam" id="PF16895">
    <property type="entry name" value="DUF5085"/>
    <property type="match status" value="1"/>
</dbReference>
<gene>
    <name evidence="1" type="ORF">ACFQY8_00275</name>
</gene>
<proteinExistence type="predicted"/>
<evidence type="ECO:0000313" key="1">
    <source>
        <dbReference type="EMBL" id="MFD0704194.1"/>
    </source>
</evidence>
<dbReference type="InterPro" id="IPR031664">
    <property type="entry name" value="DUF5085"/>
</dbReference>
<protein>
    <submittedName>
        <fullName evidence="1">DUF5085 family protein</fullName>
    </submittedName>
</protein>